<evidence type="ECO:0000313" key="2">
    <source>
        <dbReference type="Proteomes" id="UP000516415"/>
    </source>
</evidence>
<organism evidence="1 2">
    <name type="scientific">Pseudomonas phage phiK7A1</name>
    <dbReference type="NCBI Taxonomy" id="2759194"/>
    <lineage>
        <taxon>Viruses</taxon>
        <taxon>Duplodnaviria</taxon>
        <taxon>Heunggongvirae</taxon>
        <taxon>Uroviricota</taxon>
        <taxon>Caudoviricetes</taxon>
        <taxon>Vandenendeviridae</taxon>
        <taxon>Gorskivirinae</taxon>
        <taxon>Torinovirus</taxon>
        <taxon>Torinovirus K7A1</taxon>
    </lineage>
</organism>
<accession>A0A7H0XFS6</accession>
<dbReference type="Proteomes" id="UP000516415">
    <property type="component" value="Segment"/>
</dbReference>
<dbReference type="Pfam" id="PF21822">
    <property type="entry name" value="Phage_TAC_15"/>
    <property type="match status" value="1"/>
</dbReference>
<reference evidence="1 2" key="1">
    <citation type="submission" date="2020-07" db="EMBL/GenBank/DDBJ databases">
        <authorList>
            <person name="Martino G."/>
            <person name="Holtappels D."/>
            <person name="Wagemans J."/>
            <person name="Lavigne R."/>
            <person name="Turina M."/>
            <person name="Ciuffo M."/>
        </authorList>
    </citation>
    <scope>NUCLEOTIDE SEQUENCE [LARGE SCALE GENOMIC DNA]</scope>
</reference>
<dbReference type="InterPro" id="IPR049156">
    <property type="entry name" value="Phage_chap_TAC_15-like"/>
</dbReference>
<gene>
    <name evidence="1" type="ORF">phiK7A1_078</name>
</gene>
<name>A0A7H0XFS6_9CAUD</name>
<dbReference type="EMBL" id="MT740307">
    <property type="protein sequence ID" value="QNR53866.1"/>
    <property type="molecule type" value="Genomic_DNA"/>
</dbReference>
<protein>
    <submittedName>
        <fullName evidence="1">Putative structural protein</fullName>
    </submittedName>
</protein>
<sequence>MAIQQKQVTVKGTEYLLTHIPAIRGTRILKQIVKLVGPSFATFQKEQDLSGAMSILFDNLDEVGVEQLLIDLVASANKGSIGINFDMEFAGEYDKLFLLVKEIVEFNFGSVFTLLGSDAQYPTL</sequence>
<proteinExistence type="predicted"/>
<keyword evidence="2" id="KW-1185">Reference proteome</keyword>
<evidence type="ECO:0000313" key="1">
    <source>
        <dbReference type="EMBL" id="QNR53866.1"/>
    </source>
</evidence>